<feature type="compositionally biased region" description="Basic and acidic residues" evidence="10">
    <location>
        <begin position="1071"/>
        <end position="1085"/>
    </location>
</feature>
<dbReference type="HOGENOM" id="CLU_005714_2_0_1"/>
<sequence length="1129" mass="122204">MSTPGAPPAQGAGQGGRPRHYRRPRRGGAQNGTAPAPGAPRDSPAQPAQGNADTVPPAPVAPQAAPGLNPNPNRRNNGQSNRGRGGRPGQKGGAPRHVMGGVGGRAFGGKLTSAGGASGSSASLSLQADAPAFTPGQTVVPRTTATHNYPPPNIGRQRRLSKSQAADIATRTHEDILHGLYECPICTSEVLKNSKVWSCKTCWTVFHLSCVKKWAKNEGSTQKNRQQLQDGELPPARQWRCPGCNLPKDDMPESYTCWCAKDVDPKAIPGLPPHSCGQTCGKPRAPRNCPHPCDLICHAGPCPPCPHIGPVQACFCGKYEVSKRCIDTHYDSGWSCGKKCGDMMPCGKHECEKGCHEGLCGSCEVLVESRCYCGKVEKMMPCSDRGDDKDSSIVKESNEVDSWTGSFECGNVCKRAYDCGRHFCEKSCHKQTGDVPHCPLSPDAVTYCPCGKSTLKDLDCTRISCEEPIPHCQKLCLKQLACGHECQQKCHEGECLPCLKVVPIVCRCGRTTSSTICHQGTETLPQCMRICKTALNCGRHECGEHCCPGEKPAGERIAAKRKQKVSRGTTEDFEAEHICTRVCRRYLKCGNPEHTCQELCHRGACGACREAIFDEISCNCGRTVLHPPLPCGTQPPPCPHQCNRRTACGHPPVNHQCHGDGESCPKCPYLVQKTCMCGKKILKNQPCWSTQISCGQTCGHRLRCGIHSCQKPCHRAGDCEDAFLTQCLHVCGKTKTTPGCGHVCLEPCHAPYPCKEDKPCHAKVIITCACQHLKQEIRCLATKAMPVTERKTLACDDECLRLQRNAKLAAALNIPSDHTDDHIPYSTTTLDYFKGSPKWCQTQEREFRVFAADTTAKQFRFKPMSAAQRAFLHSLAEDFALDTESVDPEPHRHVVLFKAPRFSSAPMKTLGQCLKLRPVVEAPKNAPATTGVPFNALLLANPRFALTLDELRTAVASDPATAQIAGWKIEFLPSEEIVVRASLADGVDEATLLRLKPALTKVVLEKKLAGAVALCTVDASLNVSRREDTGSAGGWSQVVKGAPVKKRVVDEWAASGKNSFTVLGSKAAGKKKEKEKVKERERQESVVENWEDAVGAWEESAEGATAAAVAGEVDESECECSRRSAGTSQ</sequence>
<evidence type="ECO:0000256" key="3">
    <source>
        <dbReference type="ARBA" id="ARBA00022723"/>
    </source>
</evidence>
<dbReference type="InterPro" id="IPR034078">
    <property type="entry name" value="NFX1_fam"/>
</dbReference>
<dbReference type="Pfam" id="PF01422">
    <property type="entry name" value="zf-NF-X1"/>
    <property type="match status" value="6"/>
</dbReference>
<dbReference type="AlphaFoldDB" id="L8G1D9"/>
<dbReference type="SUPFAM" id="SSF57850">
    <property type="entry name" value="RING/U-box"/>
    <property type="match status" value="1"/>
</dbReference>
<feature type="region of interest" description="Disordered" evidence="10">
    <location>
        <begin position="135"/>
        <end position="160"/>
    </location>
</feature>
<keyword evidence="4" id="KW-0677">Repeat</keyword>
<feature type="compositionally biased region" description="Basic residues" evidence="10">
    <location>
        <begin position="17"/>
        <end position="26"/>
    </location>
</feature>
<dbReference type="GO" id="GO:0000977">
    <property type="term" value="F:RNA polymerase II transcription regulatory region sequence-specific DNA binding"/>
    <property type="evidence" value="ECO:0007669"/>
    <property type="project" value="TreeGrafter"/>
</dbReference>
<name>L8G1D9_PSED2</name>
<keyword evidence="5" id="KW-0863">Zinc-finger</keyword>
<dbReference type="CDD" id="cd06008">
    <property type="entry name" value="NF-X1-zinc-finger"/>
    <property type="match status" value="4"/>
</dbReference>
<dbReference type="InParanoid" id="L8G1D9"/>
<dbReference type="PANTHER" id="PTHR12360:SF12">
    <property type="entry name" value="TRANSCRIPTIONAL REPRESSOR NF-X1"/>
    <property type="match status" value="1"/>
</dbReference>
<dbReference type="FunCoup" id="L8G1D9">
    <property type="interactions" value="985"/>
</dbReference>
<dbReference type="GO" id="GO:0008270">
    <property type="term" value="F:zinc ion binding"/>
    <property type="evidence" value="ECO:0007669"/>
    <property type="project" value="UniProtKB-KW"/>
</dbReference>
<evidence type="ECO:0000256" key="8">
    <source>
        <dbReference type="ARBA" id="ARBA00023163"/>
    </source>
</evidence>
<keyword evidence="9" id="KW-0539">Nucleus</keyword>
<feature type="region of interest" description="Disordered" evidence="10">
    <location>
        <begin position="1071"/>
        <end position="1129"/>
    </location>
</feature>
<dbReference type="CDD" id="cd16492">
    <property type="entry name" value="RING-CH-C4HC3_NFX1-like"/>
    <property type="match status" value="1"/>
</dbReference>
<dbReference type="PANTHER" id="PTHR12360">
    <property type="entry name" value="NUCLEAR TRANSCRIPTION FACTOR, X-BOX BINDING 1 NFX1"/>
    <property type="match status" value="1"/>
</dbReference>
<organism evidence="12 13">
    <name type="scientific">Pseudogymnoascus destructans (strain ATCC MYA-4855 / 20631-21)</name>
    <name type="common">Bat white-nose syndrome fungus</name>
    <name type="synonym">Geomyces destructans</name>
    <dbReference type="NCBI Taxonomy" id="658429"/>
    <lineage>
        <taxon>Eukaryota</taxon>
        <taxon>Fungi</taxon>
        <taxon>Dikarya</taxon>
        <taxon>Ascomycota</taxon>
        <taxon>Pezizomycotina</taxon>
        <taxon>Leotiomycetes</taxon>
        <taxon>Thelebolales</taxon>
        <taxon>Thelebolaceae</taxon>
        <taxon>Pseudogymnoascus</taxon>
    </lineage>
</organism>
<dbReference type="GO" id="GO:0000981">
    <property type="term" value="F:DNA-binding transcription factor activity, RNA polymerase II-specific"/>
    <property type="evidence" value="ECO:0007669"/>
    <property type="project" value="TreeGrafter"/>
</dbReference>
<feature type="region of interest" description="Disordered" evidence="10">
    <location>
        <begin position="1"/>
        <end position="106"/>
    </location>
</feature>
<dbReference type="Pfam" id="PF01424">
    <property type="entry name" value="R3H"/>
    <property type="match status" value="1"/>
</dbReference>
<dbReference type="PROSITE" id="PS51061">
    <property type="entry name" value="R3H"/>
    <property type="match status" value="1"/>
</dbReference>
<accession>L8G1D9</accession>
<evidence type="ECO:0000256" key="2">
    <source>
        <dbReference type="ARBA" id="ARBA00007269"/>
    </source>
</evidence>
<dbReference type="SMART" id="SM00393">
    <property type="entry name" value="R3H"/>
    <property type="match status" value="1"/>
</dbReference>
<keyword evidence="3" id="KW-0479">Metal-binding</keyword>
<dbReference type="Proteomes" id="UP000011064">
    <property type="component" value="Unassembled WGS sequence"/>
</dbReference>
<dbReference type="InterPro" id="IPR036867">
    <property type="entry name" value="R3H_dom_sf"/>
</dbReference>
<evidence type="ECO:0000256" key="10">
    <source>
        <dbReference type="SAM" id="MobiDB-lite"/>
    </source>
</evidence>
<comment type="similarity">
    <text evidence="2">Belongs to the NFX1 family.</text>
</comment>
<dbReference type="CDD" id="cd06006">
    <property type="entry name" value="R3H_unknown_2"/>
    <property type="match status" value="1"/>
</dbReference>
<keyword evidence="13" id="KW-1185">Reference proteome</keyword>
<feature type="compositionally biased region" description="Low complexity" evidence="10">
    <location>
        <begin position="1095"/>
        <end position="1111"/>
    </location>
</feature>
<dbReference type="STRING" id="658429.L8G1D9"/>
<dbReference type="OrthoDB" id="6512771at2759"/>
<evidence type="ECO:0000313" key="12">
    <source>
        <dbReference type="EMBL" id="ELR06584.1"/>
    </source>
</evidence>
<feature type="compositionally biased region" description="Low complexity" evidence="10">
    <location>
        <begin position="61"/>
        <end position="82"/>
    </location>
</feature>
<evidence type="ECO:0000256" key="6">
    <source>
        <dbReference type="ARBA" id="ARBA00022833"/>
    </source>
</evidence>
<evidence type="ECO:0000256" key="7">
    <source>
        <dbReference type="ARBA" id="ARBA00023015"/>
    </source>
</evidence>
<reference evidence="13" key="1">
    <citation type="submission" date="2010-09" db="EMBL/GenBank/DDBJ databases">
        <title>The genome sequence of Geomyces destructans 20631-21.</title>
        <authorList>
            <consortium name="The Broad Institute Genome Sequencing Platform"/>
            <person name="Cuomo C.A."/>
            <person name="Blehert D.S."/>
            <person name="Lorch J.M."/>
            <person name="Young S.K."/>
            <person name="Zeng Q."/>
            <person name="Gargeya S."/>
            <person name="Fitzgerald M."/>
            <person name="Haas B."/>
            <person name="Abouelleil A."/>
            <person name="Alvarado L."/>
            <person name="Arachchi H.M."/>
            <person name="Berlin A."/>
            <person name="Brown A."/>
            <person name="Chapman S.B."/>
            <person name="Chen Z."/>
            <person name="Dunbar C."/>
            <person name="Freedman E."/>
            <person name="Gearin G."/>
            <person name="Gellesch M."/>
            <person name="Goldberg J."/>
            <person name="Griggs A."/>
            <person name="Gujja S."/>
            <person name="Heiman D."/>
            <person name="Howarth C."/>
            <person name="Larson L."/>
            <person name="Lui A."/>
            <person name="MacDonald P.J.P."/>
            <person name="Montmayeur A."/>
            <person name="Murphy C."/>
            <person name="Neiman D."/>
            <person name="Pearson M."/>
            <person name="Priest M."/>
            <person name="Roberts A."/>
            <person name="Saif S."/>
            <person name="Shea T."/>
            <person name="Shenoy N."/>
            <person name="Sisk P."/>
            <person name="Stolte C."/>
            <person name="Sykes S."/>
            <person name="Wortman J."/>
            <person name="Nusbaum C."/>
            <person name="Birren B."/>
        </authorList>
    </citation>
    <scope>NUCLEOTIDE SEQUENCE [LARGE SCALE GENOMIC DNA]</scope>
    <source>
        <strain evidence="13">ATCC MYA-4855 / 20631-21</strain>
    </source>
</reference>
<proteinExistence type="inferred from homology"/>
<dbReference type="GO" id="GO:0000122">
    <property type="term" value="P:negative regulation of transcription by RNA polymerase II"/>
    <property type="evidence" value="ECO:0007669"/>
    <property type="project" value="TreeGrafter"/>
</dbReference>
<keyword evidence="6" id="KW-0862">Zinc</keyword>
<evidence type="ECO:0000256" key="4">
    <source>
        <dbReference type="ARBA" id="ARBA00022737"/>
    </source>
</evidence>
<gene>
    <name evidence="12" type="ORF">GMDG_08057</name>
</gene>
<dbReference type="SUPFAM" id="SSF82708">
    <property type="entry name" value="R3H domain"/>
    <property type="match status" value="1"/>
</dbReference>
<keyword evidence="7" id="KW-0805">Transcription regulation</keyword>
<evidence type="ECO:0000256" key="1">
    <source>
        <dbReference type="ARBA" id="ARBA00004123"/>
    </source>
</evidence>
<evidence type="ECO:0000256" key="9">
    <source>
        <dbReference type="ARBA" id="ARBA00023242"/>
    </source>
</evidence>
<dbReference type="EMBL" id="GL573460">
    <property type="protein sequence ID" value="ELR06584.1"/>
    <property type="molecule type" value="Genomic_DNA"/>
</dbReference>
<dbReference type="Gene3D" id="3.30.1370.50">
    <property type="entry name" value="R3H-like domain"/>
    <property type="match status" value="1"/>
</dbReference>
<dbReference type="GO" id="GO:0005634">
    <property type="term" value="C:nucleus"/>
    <property type="evidence" value="ECO:0007669"/>
    <property type="project" value="UniProtKB-SubCell"/>
</dbReference>
<dbReference type="VEuPathDB" id="FungiDB:GMDG_08057"/>
<protein>
    <recommendedName>
        <fullName evidence="11">R3H domain-containing protein</fullName>
    </recommendedName>
</protein>
<evidence type="ECO:0000256" key="5">
    <source>
        <dbReference type="ARBA" id="ARBA00022771"/>
    </source>
</evidence>
<feature type="compositionally biased region" description="Polar residues" evidence="10">
    <location>
        <begin position="135"/>
        <end position="147"/>
    </location>
</feature>
<keyword evidence="8" id="KW-0804">Transcription</keyword>
<dbReference type="SMART" id="SM00438">
    <property type="entry name" value="ZnF_NFX"/>
    <property type="match status" value="8"/>
</dbReference>
<dbReference type="InterPro" id="IPR034077">
    <property type="entry name" value="R3H_FAP1"/>
</dbReference>
<dbReference type="FunFam" id="3.30.1370.50:FF:000006">
    <property type="entry name" value="NF-X1 finger transcription factor"/>
    <property type="match status" value="1"/>
</dbReference>
<comment type="subcellular location">
    <subcellularLocation>
        <location evidence="1">Nucleus</location>
    </subcellularLocation>
</comment>
<dbReference type="InterPro" id="IPR000967">
    <property type="entry name" value="Znf_NFX1"/>
</dbReference>
<evidence type="ECO:0000313" key="13">
    <source>
        <dbReference type="Proteomes" id="UP000011064"/>
    </source>
</evidence>
<feature type="domain" description="R3H" evidence="11">
    <location>
        <begin position="837"/>
        <end position="900"/>
    </location>
</feature>
<evidence type="ECO:0000259" key="11">
    <source>
        <dbReference type="PROSITE" id="PS51061"/>
    </source>
</evidence>
<dbReference type="InterPro" id="IPR001374">
    <property type="entry name" value="R3H_dom"/>
</dbReference>